<organism evidence="10 11">
    <name type="scientific">Gadus morhua</name>
    <name type="common">Atlantic cod</name>
    <dbReference type="NCBI Taxonomy" id="8049"/>
    <lineage>
        <taxon>Eukaryota</taxon>
        <taxon>Metazoa</taxon>
        <taxon>Chordata</taxon>
        <taxon>Craniata</taxon>
        <taxon>Vertebrata</taxon>
        <taxon>Euteleostomi</taxon>
        <taxon>Actinopterygii</taxon>
        <taxon>Neopterygii</taxon>
        <taxon>Teleostei</taxon>
        <taxon>Neoteleostei</taxon>
        <taxon>Acanthomorphata</taxon>
        <taxon>Zeiogadaria</taxon>
        <taxon>Gadariae</taxon>
        <taxon>Gadiformes</taxon>
        <taxon>Gadoidei</taxon>
        <taxon>Gadidae</taxon>
        <taxon>Gadus</taxon>
    </lineage>
</organism>
<evidence type="ECO:0000256" key="7">
    <source>
        <dbReference type="SAM" id="MobiDB-lite"/>
    </source>
</evidence>
<feature type="coiled-coil region" evidence="6">
    <location>
        <begin position="489"/>
        <end position="563"/>
    </location>
</feature>
<evidence type="ECO:0000313" key="11">
    <source>
        <dbReference type="Proteomes" id="UP000694546"/>
    </source>
</evidence>
<feature type="coiled-coil region" evidence="6">
    <location>
        <begin position="730"/>
        <end position="803"/>
    </location>
</feature>
<evidence type="ECO:0008006" key="12">
    <source>
        <dbReference type="Google" id="ProtNLM"/>
    </source>
</evidence>
<dbReference type="PROSITE" id="PS50067">
    <property type="entry name" value="KINESIN_MOTOR_2"/>
    <property type="match status" value="1"/>
</dbReference>
<dbReference type="Pfam" id="PF00787">
    <property type="entry name" value="PX"/>
    <property type="match status" value="1"/>
</dbReference>
<dbReference type="GO" id="GO:0005524">
    <property type="term" value="F:ATP binding"/>
    <property type="evidence" value="ECO:0007669"/>
    <property type="project" value="UniProtKB-KW"/>
</dbReference>
<feature type="region of interest" description="Disordered" evidence="7">
    <location>
        <begin position="808"/>
        <end position="834"/>
    </location>
</feature>
<dbReference type="AlphaFoldDB" id="A0A8C5CSV1"/>
<dbReference type="InterPro" id="IPR001752">
    <property type="entry name" value="Kinesin_motor_dom"/>
</dbReference>
<dbReference type="SUPFAM" id="SSF52540">
    <property type="entry name" value="P-loop containing nucleoside triphosphate hydrolases"/>
    <property type="match status" value="1"/>
</dbReference>
<feature type="region of interest" description="Disordered" evidence="7">
    <location>
        <begin position="659"/>
        <end position="695"/>
    </location>
</feature>
<dbReference type="GO" id="GO:0007018">
    <property type="term" value="P:microtubule-based movement"/>
    <property type="evidence" value="ECO:0007669"/>
    <property type="project" value="InterPro"/>
</dbReference>
<reference evidence="10" key="1">
    <citation type="submission" date="2025-08" db="UniProtKB">
        <authorList>
            <consortium name="Ensembl"/>
        </authorList>
    </citation>
    <scope>IDENTIFICATION</scope>
</reference>
<dbReference type="InterPro" id="IPR019821">
    <property type="entry name" value="Kinesin_motor_CS"/>
</dbReference>
<dbReference type="InterPro" id="IPR036961">
    <property type="entry name" value="Kinesin_motor_dom_sf"/>
</dbReference>
<proteinExistence type="inferred from homology"/>
<dbReference type="PANTHER" id="PTHR47117">
    <property type="entry name" value="STAR-RELATED LIPID TRANSFER PROTEIN 9"/>
    <property type="match status" value="1"/>
</dbReference>
<feature type="compositionally biased region" description="Acidic residues" evidence="7">
    <location>
        <begin position="815"/>
        <end position="828"/>
    </location>
</feature>
<keyword evidence="1" id="KW-0547">Nucleotide-binding</keyword>
<feature type="domain" description="Kinesin motor" evidence="8">
    <location>
        <begin position="1"/>
        <end position="248"/>
    </location>
</feature>
<dbReference type="PROSITE" id="PS00411">
    <property type="entry name" value="KINESIN_MOTOR_1"/>
    <property type="match status" value="1"/>
</dbReference>
<dbReference type="InterPro" id="IPR000253">
    <property type="entry name" value="FHA_dom"/>
</dbReference>
<dbReference type="SUPFAM" id="SSF64268">
    <property type="entry name" value="PX domain"/>
    <property type="match status" value="1"/>
</dbReference>
<evidence type="ECO:0000259" key="8">
    <source>
        <dbReference type="PROSITE" id="PS50067"/>
    </source>
</evidence>
<dbReference type="FunFam" id="2.60.200.20:FF:000005">
    <property type="entry name" value="Kinesin family member 16B"/>
    <property type="match status" value="1"/>
</dbReference>
<dbReference type="FunFam" id="3.40.850.10:FF:000158">
    <property type="entry name" value="Kinesin family member 16B"/>
    <property type="match status" value="1"/>
</dbReference>
<feature type="domain" description="PX" evidence="9">
    <location>
        <begin position="883"/>
        <end position="1010"/>
    </location>
</feature>
<sequence>RMGAPSGDVGLIPRICEGLFSRIAGTTRRDAASFRTEVSYLEIYNECVRDLLRRKTNDTFNLRVREHPKDGPYVEDLSKHLVQNYRDVEELMEAGNIKRTTASTGMNETSSRSHAIFTINFTQARFAAELPSETVSQIHLVDLAGSERADATGATGVRLKEGGNINKSLVTLGNVISALADQSQDTVNTNLKKRSLFVPYRDSVLTWLLKDSLGGNSKTIMIANVSPADVNYGETLSTLRYANRAKNIINKPTVNEDVNVRLIRELRAEIARLRALLLQGNQIALLDSPTALSMEEKLQQNEARVLELTKEWTNKWNETQNILKEETLALRKEGIGVVLDSELPHLIGIDDDLLSTGIILYHLKVRTPASTSPNLLLHGLDLESEHCVFENQSGQVTLVPLGCSQCSVNGLPASQPAPLNQGAVILLGRTNMFRFNNPKEAAKLREKRKSGLLSTFSLSMSDLSQSCESLSTVMLYNPGWVCVCVLEFERQQREELEKLESKRRLISEMEVRQQTEKEELQRLQQEVESQRKESEENHLRLLLAQREEQAAGLQGELRRLEEQEEVQRLLVGRLGEELRDKREAAALALPPRDARRQEEEHRALTQIREALLRAKEVGGQEGEEEEGTEGNDRVVREVQARYRHFKEVQVKELTELEEELRKQKERPEEEEQTASRGQREPEDDEGRRRHKESQLAGLARERLRLLGEERRRAVELLQGSSPLTNGISTLHAVEEELREKEERMRRLRRSEEELRQLQETYEFAADVAQQEGKVTRKEKEILQSKEAQQKEAMEQAVSRLERRRWALQHSPSQDPLEEEEEQEEEEEEVQRRRKSGKLLPFSIPPFCAISLSLSLCVSLSPLMMTSWQCVSPAAPSGPPAQQGPLQVNVPRYLLRGQGKDEHYEYEVKISVGDETWTVFRRYSRFREMHRSLRMKYPELAALEFPPKKLFGNRDERMINERRGHLEAYLRRFFQVMLCSAGGSPLRGGDGLSKHAVGQLSSFFRKGVFDSSTHGTG</sequence>
<dbReference type="Gene3D" id="2.60.200.20">
    <property type="match status" value="1"/>
</dbReference>
<dbReference type="InterPro" id="IPR001683">
    <property type="entry name" value="PX_dom"/>
</dbReference>
<evidence type="ECO:0000256" key="1">
    <source>
        <dbReference type="ARBA" id="ARBA00022741"/>
    </source>
</evidence>
<accession>A0A8C5CSV1</accession>
<dbReference type="InterPro" id="IPR027417">
    <property type="entry name" value="P-loop_NTPase"/>
</dbReference>
<evidence type="ECO:0000259" key="9">
    <source>
        <dbReference type="PROSITE" id="PS50195"/>
    </source>
</evidence>
<dbReference type="Proteomes" id="UP000694546">
    <property type="component" value="Chromosome 3"/>
</dbReference>
<dbReference type="Gene3D" id="3.30.1520.10">
    <property type="entry name" value="Phox-like domain"/>
    <property type="match status" value="1"/>
</dbReference>
<comment type="similarity">
    <text evidence="5">Belongs to the TRAFAC class myosin-kinesin ATPase superfamily. Kinesin family.</text>
</comment>
<evidence type="ECO:0000256" key="3">
    <source>
        <dbReference type="ARBA" id="ARBA00023054"/>
    </source>
</evidence>
<dbReference type="Gene3D" id="3.40.850.10">
    <property type="entry name" value="Kinesin motor domain"/>
    <property type="match status" value="1"/>
</dbReference>
<evidence type="ECO:0000313" key="10">
    <source>
        <dbReference type="Ensembl" id="ENSGMOP00000065647.1"/>
    </source>
</evidence>
<name>A0A8C5CSV1_GADMO</name>
<evidence type="ECO:0000256" key="5">
    <source>
        <dbReference type="PROSITE-ProRule" id="PRU00283"/>
    </source>
</evidence>
<dbReference type="GO" id="GO:0003777">
    <property type="term" value="F:microtubule motor activity"/>
    <property type="evidence" value="ECO:0007669"/>
    <property type="project" value="InterPro"/>
</dbReference>
<dbReference type="Pfam" id="PF00498">
    <property type="entry name" value="FHA"/>
    <property type="match status" value="1"/>
</dbReference>
<evidence type="ECO:0000256" key="4">
    <source>
        <dbReference type="ARBA" id="ARBA00023175"/>
    </source>
</evidence>
<dbReference type="SMART" id="SM00129">
    <property type="entry name" value="KISc"/>
    <property type="match status" value="1"/>
</dbReference>
<comment type="caution">
    <text evidence="5">Lacks conserved residue(s) required for the propagation of feature annotation.</text>
</comment>
<reference evidence="10" key="2">
    <citation type="submission" date="2025-09" db="UniProtKB">
        <authorList>
            <consortium name="Ensembl"/>
        </authorList>
    </citation>
    <scope>IDENTIFICATION</scope>
</reference>
<keyword evidence="2" id="KW-0067">ATP-binding</keyword>
<dbReference type="SMART" id="SM00312">
    <property type="entry name" value="PX"/>
    <property type="match status" value="1"/>
</dbReference>
<keyword evidence="11" id="KW-1185">Reference proteome</keyword>
<dbReference type="FunFam" id="3.30.1520.10:FF:000022">
    <property type="entry name" value="Kinesin family member 16B"/>
    <property type="match status" value="1"/>
</dbReference>
<dbReference type="GO" id="GO:0008017">
    <property type="term" value="F:microtubule binding"/>
    <property type="evidence" value="ECO:0007669"/>
    <property type="project" value="InterPro"/>
</dbReference>
<keyword evidence="4" id="KW-0505">Motor protein</keyword>
<dbReference type="InterPro" id="IPR008984">
    <property type="entry name" value="SMAD_FHA_dom_sf"/>
</dbReference>
<dbReference type="PANTHER" id="PTHR47117:SF8">
    <property type="entry name" value="KINESIN FAMILY MEMBER 16B"/>
    <property type="match status" value="1"/>
</dbReference>
<dbReference type="Ensembl" id="ENSGMOT00000066445.1">
    <property type="protein sequence ID" value="ENSGMOP00000065647.1"/>
    <property type="gene ID" value="ENSGMOG00000005330.2"/>
</dbReference>
<dbReference type="SUPFAM" id="SSF49879">
    <property type="entry name" value="SMAD/FHA domain"/>
    <property type="match status" value="1"/>
</dbReference>
<dbReference type="PRINTS" id="PR00380">
    <property type="entry name" value="KINESINHEAVY"/>
</dbReference>
<evidence type="ECO:0000256" key="2">
    <source>
        <dbReference type="ARBA" id="ARBA00022840"/>
    </source>
</evidence>
<dbReference type="Pfam" id="PF00225">
    <property type="entry name" value="Kinesin"/>
    <property type="match status" value="1"/>
</dbReference>
<dbReference type="GeneTree" id="ENSGT00940000162838"/>
<dbReference type="CDD" id="cd06874">
    <property type="entry name" value="PX_KIF16B_SNX23"/>
    <property type="match status" value="1"/>
</dbReference>
<dbReference type="GO" id="GO:0035091">
    <property type="term" value="F:phosphatidylinositol binding"/>
    <property type="evidence" value="ECO:0007669"/>
    <property type="project" value="InterPro"/>
</dbReference>
<evidence type="ECO:0000256" key="6">
    <source>
        <dbReference type="SAM" id="Coils"/>
    </source>
</evidence>
<protein>
    <recommendedName>
        <fullName evidence="12">Kinesin family member 16Ba</fullName>
    </recommendedName>
</protein>
<dbReference type="InterPro" id="IPR036871">
    <property type="entry name" value="PX_dom_sf"/>
</dbReference>
<dbReference type="PROSITE" id="PS50195">
    <property type="entry name" value="PX"/>
    <property type="match status" value="1"/>
</dbReference>
<keyword evidence="3 6" id="KW-0175">Coiled coil</keyword>